<reference evidence="6" key="1">
    <citation type="submission" date="2023-03" db="EMBL/GenBank/DDBJ databases">
        <title>Amycolatopsis taiwanensis NBRC 103393.</title>
        <authorList>
            <person name="Ichikawa N."/>
            <person name="Sato H."/>
            <person name="Tonouchi N."/>
        </authorList>
    </citation>
    <scope>NUCLEOTIDE SEQUENCE</scope>
    <source>
        <strain evidence="6">NBRC 103393</strain>
    </source>
</reference>
<dbReference type="Gene3D" id="3.40.190.10">
    <property type="entry name" value="Periplasmic binding protein-like II"/>
    <property type="match status" value="2"/>
</dbReference>
<dbReference type="GO" id="GO:0003677">
    <property type="term" value="F:DNA binding"/>
    <property type="evidence" value="ECO:0007669"/>
    <property type="project" value="UniProtKB-KW"/>
</dbReference>
<proteinExistence type="inferred from homology"/>
<sequence>MLNWERLRVLDAVAQHGSVGAAAAALHVTGPAVTQQIRKLEREAGAPLVEPDGRGVRLTTAGWIAAQAARKVTAAIDEAEHALGTLHGRVTGPIRIGAVNSGFGPLVAPALRIVAERHPEVVPSTRSGEPIDLLPSLCNRELDAALVENWSTLPIRVPARIRLEPLVVHDVVLAVSAEHPLADRDVVTLDLVQDDVWTACRPGTDGHEIQLQAMRRHGVEAQIRHVVDDFLTQMTLVAAGLAVTLVPRPPIDGFPGVRLLPIKPAITRTIGLATRENSNSPAVSALVEAFREVAATLAGRARS</sequence>
<feature type="domain" description="HTH lysR-type" evidence="5">
    <location>
        <begin position="2"/>
        <end position="59"/>
    </location>
</feature>
<comment type="similarity">
    <text evidence="1">Belongs to the LysR transcriptional regulatory family.</text>
</comment>
<dbReference type="EMBL" id="BSTI01000013">
    <property type="protein sequence ID" value="GLY68846.1"/>
    <property type="molecule type" value="Genomic_DNA"/>
</dbReference>
<dbReference type="Pfam" id="PF03466">
    <property type="entry name" value="LysR_substrate"/>
    <property type="match status" value="1"/>
</dbReference>
<dbReference type="SUPFAM" id="SSF53850">
    <property type="entry name" value="Periplasmic binding protein-like II"/>
    <property type="match status" value="1"/>
</dbReference>
<dbReference type="Proteomes" id="UP001165136">
    <property type="component" value="Unassembled WGS sequence"/>
</dbReference>
<gene>
    <name evidence="6" type="ORF">Atai01_54650</name>
</gene>
<evidence type="ECO:0000313" key="6">
    <source>
        <dbReference type="EMBL" id="GLY68846.1"/>
    </source>
</evidence>
<keyword evidence="3" id="KW-0238">DNA-binding</keyword>
<evidence type="ECO:0000256" key="3">
    <source>
        <dbReference type="ARBA" id="ARBA00023125"/>
    </source>
</evidence>
<evidence type="ECO:0000256" key="4">
    <source>
        <dbReference type="ARBA" id="ARBA00023163"/>
    </source>
</evidence>
<dbReference type="PANTHER" id="PTHR30346:SF29">
    <property type="entry name" value="LYSR SUBSTRATE-BINDING"/>
    <property type="match status" value="1"/>
</dbReference>
<protein>
    <submittedName>
        <fullName evidence="6">LysR family transcriptional regulator</fullName>
    </submittedName>
</protein>
<dbReference type="InterPro" id="IPR005119">
    <property type="entry name" value="LysR_subst-bd"/>
</dbReference>
<name>A0A9W6R3I5_9PSEU</name>
<dbReference type="GO" id="GO:0032993">
    <property type="term" value="C:protein-DNA complex"/>
    <property type="evidence" value="ECO:0007669"/>
    <property type="project" value="TreeGrafter"/>
</dbReference>
<dbReference type="Pfam" id="PF00126">
    <property type="entry name" value="HTH_1"/>
    <property type="match status" value="1"/>
</dbReference>
<keyword evidence="7" id="KW-1185">Reference proteome</keyword>
<dbReference type="InterPro" id="IPR036388">
    <property type="entry name" value="WH-like_DNA-bd_sf"/>
</dbReference>
<dbReference type="PROSITE" id="PS50931">
    <property type="entry name" value="HTH_LYSR"/>
    <property type="match status" value="1"/>
</dbReference>
<keyword evidence="2" id="KW-0805">Transcription regulation</keyword>
<evidence type="ECO:0000313" key="7">
    <source>
        <dbReference type="Proteomes" id="UP001165136"/>
    </source>
</evidence>
<dbReference type="SUPFAM" id="SSF46785">
    <property type="entry name" value="Winged helix' DNA-binding domain"/>
    <property type="match status" value="1"/>
</dbReference>
<dbReference type="InterPro" id="IPR036390">
    <property type="entry name" value="WH_DNA-bd_sf"/>
</dbReference>
<comment type="caution">
    <text evidence="6">The sequence shown here is derived from an EMBL/GenBank/DDBJ whole genome shotgun (WGS) entry which is preliminary data.</text>
</comment>
<keyword evidence="4" id="KW-0804">Transcription</keyword>
<dbReference type="GO" id="GO:0003700">
    <property type="term" value="F:DNA-binding transcription factor activity"/>
    <property type="evidence" value="ECO:0007669"/>
    <property type="project" value="InterPro"/>
</dbReference>
<evidence type="ECO:0000256" key="2">
    <source>
        <dbReference type="ARBA" id="ARBA00023015"/>
    </source>
</evidence>
<dbReference type="RefSeq" id="WP_285488646.1">
    <property type="nucleotide sequence ID" value="NZ_BSTI01000013.1"/>
</dbReference>
<evidence type="ECO:0000256" key="1">
    <source>
        <dbReference type="ARBA" id="ARBA00009437"/>
    </source>
</evidence>
<dbReference type="InterPro" id="IPR000847">
    <property type="entry name" value="LysR_HTH_N"/>
</dbReference>
<dbReference type="AlphaFoldDB" id="A0A9W6R3I5"/>
<dbReference type="Gene3D" id="1.10.10.10">
    <property type="entry name" value="Winged helix-like DNA-binding domain superfamily/Winged helix DNA-binding domain"/>
    <property type="match status" value="1"/>
</dbReference>
<organism evidence="6 7">
    <name type="scientific">Amycolatopsis taiwanensis</name>
    <dbReference type="NCBI Taxonomy" id="342230"/>
    <lineage>
        <taxon>Bacteria</taxon>
        <taxon>Bacillati</taxon>
        <taxon>Actinomycetota</taxon>
        <taxon>Actinomycetes</taxon>
        <taxon>Pseudonocardiales</taxon>
        <taxon>Pseudonocardiaceae</taxon>
        <taxon>Amycolatopsis</taxon>
    </lineage>
</organism>
<evidence type="ECO:0000259" key="5">
    <source>
        <dbReference type="PROSITE" id="PS50931"/>
    </source>
</evidence>
<dbReference type="PANTHER" id="PTHR30346">
    <property type="entry name" value="TRANSCRIPTIONAL DUAL REGULATOR HCAR-RELATED"/>
    <property type="match status" value="1"/>
</dbReference>
<accession>A0A9W6R3I5</accession>